<keyword evidence="3" id="KW-1185">Reference proteome</keyword>
<comment type="caution">
    <text evidence="2">The sequence shown here is derived from an EMBL/GenBank/DDBJ whole genome shotgun (WGS) entry which is preliminary data.</text>
</comment>
<dbReference type="Proteomes" id="UP000308092">
    <property type="component" value="Unassembled WGS sequence"/>
</dbReference>
<feature type="region of interest" description="Disordered" evidence="1">
    <location>
        <begin position="107"/>
        <end position="134"/>
    </location>
</feature>
<protein>
    <submittedName>
        <fullName evidence="2">Uncharacterized protein</fullName>
    </submittedName>
</protein>
<evidence type="ECO:0000313" key="3">
    <source>
        <dbReference type="Proteomes" id="UP000308092"/>
    </source>
</evidence>
<dbReference type="AlphaFoldDB" id="A0A4S3J719"/>
<gene>
    <name evidence="2" type="ORF">EYZ11_010610</name>
</gene>
<dbReference type="STRING" id="1220188.A0A4S3J719"/>
<reference evidence="2 3" key="1">
    <citation type="submission" date="2019-03" db="EMBL/GenBank/DDBJ databases">
        <title>The genome sequence of a newly discovered highly antifungal drug resistant Aspergillus species, Aspergillus tanneri NIH 1004.</title>
        <authorList>
            <person name="Mounaud S."/>
            <person name="Singh I."/>
            <person name="Joardar V."/>
            <person name="Pakala S."/>
            <person name="Pakala S."/>
            <person name="Venepally P."/>
            <person name="Hoover J."/>
            <person name="Nierman W."/>
            <person name="Chung J."/>
            <person name="Losada L."/>
        </authorList>
    </citation>
    <scope>NUCLEOTIDE SEQUENCE [LARGE SCALE GENOMIC DNA]</scope>
    <source>
        <strain evidence="2 3">NIH1004</strain>
    </source>
</reference>
<dbReference type="EMBL" id="SOSA01000583">
    <property type="protein sequence ID" value="THC89928.1"/>
    <property type="molecule type" value="Genomic_DNA"/>
</dbReference>
<organism evidence="2 3">
    <name type="scientific">Aspergillus tanneri</name>
    <dbReference type="NCBI Taxonomy" id="1220188"/>
    <lineage>
        <taxon>Eukaryota</taxon>
        <taxon>Fungi</taxon>
        <taxon>Dikarya</taxon>
        <taxon>Ascomycota</taxon>
        <taxon>Pezizomycotina</taxon>
        <taxon>Eurotiomycetes</taxon>
        <taxon>Eurotiomycetidae</taxon>
        <taxon>Eurotiales</taxon>
        <taxon>Aspergillaceae</taxon>
        <taxon>Aspergillus</taxon>
        <taxon>Aspergillus subgen. Circumdati</taxon>
    </lineage>
</organism>
<accession>A0A4S3J719</accession>
<evidence type="ECO:0000256" key="1">
    <source>
        <dbReference type="SAM" id="MobiDB-lite"/>
    </source>
</evidence>
<evidence type="ECO:0000313" key="2">
    <source>
        <dbReference type="EMBL" id="THC89928.1"/>
    </source>
</evidence>
<proteinExistence type="predicted"/>
<feature type="compositionally biased region" description="Polar residues" evidence="1">
    <location>
        <begin position="109"/>
        <end position="125"/>
    </location>
</feature>
<dbReference type="VEuPathDB" id="FungiDB:EYZ11_010610"/>
<name>A0A4S3J719_9EURO</name>
<sequence>MFMRIASPNERHTISREDLSFYNALVIAAAYEVDKHTEKPAYEGVSSITFDNHISIIYDNGISSDVEASETLIAVYLPKFLAEIVGLRAAASTVDAHTWTGSRMFFEQASEQQSEAPGDQGSTVTKGVADVEKT</sequence>